<feature type="region of interest" description="Disordered" evidence="2">
    <location>
        <begin position="356"/>
        <end position="444"/>
    </location>
</feature>
<evidence type="ECO:0000256" key="2">
    <source>
        <dbReference type="SAM" id="MobiDB-lite"/>
    </source>
</evidence>
<dbReference type="GO" id="GO:0005739">
    <property type="term" value="C:mitochondrion"/>
    <property type="evidence" value="ECO:0007669"/>
    <property type="project" value="TreeGrafter"/>
</dbReference>
<evidence type="ECO:0000313" key="4">
    <source>
        <dbReference type="EMBL" id="UNI18575.1"/>
    </source>
</evidence>
<dbReference type="GeneID" id="72066785"/>
<dbReference type="GO" id="GO:0004022">
    <property type="term" value="F:alcohol dehydrogenase (NAD+) activity"/>
    <property type="evidence" value="ECO:0007669"/>
    <property type="project" value="TreeGrafter"/>
</dbReference>
<organism evidence="4 5">
    <name type="scientific">Purpureocillium takamizusanense</name>
    <dbReference type="NCBI Taxonomy" id="2060973"/>
    <lineage>
        <taxon>Eukaryota</taxon>
        <taxon>Fungi</taxon>
        <taxon>Dikarya</taxon>
        <taxon>Ascomycota</taxon>
        <taxon>Pezizomycotina</taxon>
        <taxon>Sordariomycetes</taxon>
        <taxon>Hypocreomycetidae</taxon>
        <taxon>Hypocreales</taxon>
        <taxon>Ophiocordycipitaceae</taxon>
        <taxon>Purpureocillium</taxon>
    </lineage>
</organism>
<feature type="domain" description="Alcohol dehydrogenase iron-type/glycerol dehydrogenase GldA" evidence="3">
    <location>
        <begin position="21"/>
        <end position="205"/>
    </location>
</feature>
<gene>
    <name evidence="4" type="ORF">JDV02_004834</name>
</gene>
<evidence type="ECO:0000256" key="1">
    <source>
        <dbReference type="ARBA" id="ARBA00023002"/>
    </source>
</evidence>
<protein>
    <recommendedName>
        <fullName evidence="3">Alcohol dehydrogenase iron-type/glycerol dehydrogenase GldA domain-containing protein</fullName>
    </recommendedName>
</protein>
<feature type="compositionally biased region" description="Basic and acidic residues" evidence="2">
    <location>
        <begin position="377"/>
        <end position="389"/>
    </location>
</feature>
<evidence type="ECO:0000313" key="5">
    <source>
        <dbReference type="Proteomes" id="UP000829364"/>
    </source>
</evidence>
<dbReference type="InterPro" id="IPR039697">
    <property type="entry name" value="Alcohol_dehydrogenase_Fe"/>
</dbReference>
<dbReference type="Gene3D" id="3.40.50.1970">
    <property type="match status" value="1"/>
</dbReference>
<dbReference type="PANTHER" id="PTHR11496">
    <property type="entry name" value="ALCOHOL DEHYDROGENASE"/>
    <property type="match status" value="1"/>
</dbReference>
<proteinExistence type="predicted"/>
<feature type="compositionally biased region" description="Basic and acidic residues" evidence="2">
    <location>
        <begin position="398"/>
        <end position="416"/>
    </location>
</feature>
<accession>A0A9Q8V9S0</accession>
<dbReference type="SUPFAM" id="SSF56796">
    <property type="entry name" value="Dehydroquinate synthase-like"/>
    <property type="match status" value="1"/>
</dbReference>
<dbReference type="GO" id="GO:0046872">
    <property type="term" value="F:metal ion binding"/>
    <property type="evidence" value="ECO:0007669"/>
    <property type="project" value="InterPro"/>
</dbReference>
<keyword evidence="1" id="KW-0560">Oxidoreductase</keyword>
<dbReference type="OrthoDB" id="339764at2759"/>
<reference evidence="4" key="1">
    <citation type="submission" date="2021-11" db="EMBL/GenBank/DDBJ databases">
        <title>Purpureocillium_takamizusanense_genome.</title>
        <authorList>
            <person name="Nguyen N.-H."/>
        </authorList>
    </citation>
    <scope>NUCLEOTIDE SEQUENCE</scope>
    <source>
        <strain evidence="4">PT3</strain>
    </source>
</reference>
<dbReference type="Pfam" id="PF00465">
    <property type="entry name" value="Fe-ADH"/>
    <property type="match status" value="1"/>
</dbReference>
<dbReference type="RefSeq" id="XP_047842056.1">
    <property type="nucleotide sequence ID" value="XM_047986076.1"/>
</dbReference>
<dbReference type="InterPro" id="IPR001670">
    <property type="entry name" value="ADH_Fe/GldA"/>
</dbReference>
<keyword evidence="5" id="KW-1185">Reference proteome</keyword>
<dbReference type="Proteomes" id="UP000829364">
    <property type="component" value="Chromosome 4"/>
</dbReference>
<dbReference type="EMBL" id="CP086357">
    <property type="protein sequence ID" value="UNI18575.1"/>
    <property type="molecule type" value="Genomic_DNA"/>
</dbReference>
<name>A0A9Q8V9S0_9HYPO</name>
<feature type="region of interest" description="Disordered" evidence="2">
    <location>
        <begin position="266"/>
        <end position="293"/>
    </location>
</feature>
<dbReference type="PANTHER" id="PTHR11496:SF107">
    <property type="entry name" value="ALCOHOL DEHYDROGENASE, PUTATIVE (AFU_ORTHOLOGUE AFUA_1G06800)-RELATED"/>
    <property type="match status" value="1"/>
</dbReference>
<evidence type="ECO:0000259" key="3">
    <source>
        <dbReference type="Pfam" id="PF00465"/>
    </source>
</evidence>
<sequence>MLEKKRVQQLDIPSREGYDAIFNSNFLEDVPAALAQWGSSRVLLVSSKTLAAQHGDRIAALQSALGSHRLANTKLGVGSHSPYADVRDIARRVQRLRADCVISVGGCSYSDACKAACLLAANLAPDFTEEDMEALVDERRGIADARPEDGTPLRPRACRLVAVPTSLSAGEWNALSSATNARTGKKQHFGGWEGGGQPDLILLDPELAAATSPERLWLSSGVRCVDHCVELMCNPESAEGRCEGLHGHAERGLRCMLGGLTEYKAAKTRARGAGEKQQQQQGTQEEKEEAGDKERQLLLEGVSECQYGSREALTGLLIWRVPMGPSHAIGHQLLTIRGTSARSRCQCHARDNKLRHARAGAAMAGRQPEQPALQDRAGQDPRHLQRDARVAGGVGRGRRGEVREEPRPSDDAEGRGRRVGRGGAQDCGQDHDGRLGRREETDGV</sequence>
<dbReference type="AlphaFoldDB" id="A0A9Q8V9S0"/>
<feature type="compositionally biased region" description="Basic and acidic residues" evidence="2">
    <location>
        <begin position="428"/>
        <end position="444"/>
    </location>
</feature>